<evidence type="ECO:0000313" key="5">
    <source>
        <dbReference type="Proteomes" id="UP000001610"/>
    </source>
</evidence>
<name>G3JG17_CORMM</name>
<dbReference type="EMBL" id="JH126401">
    <property type="protein sequence ID" value="EGX93635.1"/>
    <property type="molecule type" value="Genomic_DNA"/>
</dbReference>
<dbReference type="OrthoDB" id="10261408at2759"/>
<dbReference type="GO" id="GO:0000981">
    <property type="term" value="F:DNA-binding transcription factor activity, RNA polymerase II-specific"/>
    <property type="evidence" value="ECO:0007669"/>
    <property type="project" value="InterPro"/>
</dbReference>
<feature type="domain" description="Zn(2)-C6 fungal-type" evidence="3">
    <location>
        <begin position="77"/>
        <end position="106"/>
    </location>
</feature>
<proteinExistence type="predicted"/>
<evidence type="ECO:0000259" key="3">
    <source>
        <dbReference type="Pfam" id="PF00172"/>
    </source>
</evidence>
<dbReference type="CDD" id="cd00067">
    <property type="entry name" value="GAL4"/>
    <property type="match status" value="1"/>
</dbReference>
<sequence length="236" mass="25969">MLDSAPPPPPPPSRPLQPKTTRGQERSAPEYPSIKRRRATVIACHNCRLKKIRNSTSSAFDHDCVLCFFADPLAALRDAKKQCDGQRPACSSCASKTVPCTYRDAVRDAVPGVVRMLGQLCASELVRVVARLKDEEDAETILATIKACLARQARRRYDEETPSTAGSEECAPRTPLAGGDVDWYWPASCHPTTTTTTTMTTTTTAEFAVHTDVVGPVVDYWPNGWPRTWARLPNDI</sequence>
<dbReference type="InParanoid" id="G3JG17"/>
<dbReference type="Proteomes" id="UP000001610">
    <property type="component" value="Unassembled WGS sequence"/>
</dbReference>
<dbReference type="RefSeq" id="XP_006670218.1">
    <property type="nucleotide sequence ID" value="XM_006670155.1"/>
</dbReference>
<keyword evidence="5" id="KW-1185">Reference proteome</keyword>
<gene>
    <name evidence="4" type="ORF">CCM_05010</name>
</gene>
<dbReference type="KEGG" id="cmt:CCM_05010"/>
<dbReference type="OMA" id="WPRTWAR"/>
<dbReference type="Pfam" id="PF00172">
    <property type="entry name" value="Zn_clus"/>
    <property type="match status" value="1"/>
</dbReference>
<organism evidence="4 5">
    <name type="scientific">Cordyceps militaris (strain CM01)</name>
    <name type="common">Caterpillar fungus</name>
    <dbReference type="NCBI Taxonomy" id="983644"/>
    <lineage>
        <taxon>Eukaryota</taxon>
        <taxon>Fungi</taxon>
        <taxon>Dikarya</taxon>
        <taxon>Ascomycota</taxon>
        <taxon>Pezizomycotina</taxon>
        <taxon>Sordariomycetes</taxon>
        <taxon>Hypocreomycetidae</taxon>
        <taxon>Hypocreales</taxon>
        <taxon>Cordycipitaceae</taxon>
        <taxon>Cordyceps</taxon>
    </lineage>
</organism>
<feature type="compositionally biased region" description="Pro residues" evidence="2">
    <location>
        <begin position="1"/>
        <end position="15"/>
    </location>
</feature>
<evidence type="ECO:0000256" key="1">
    <source>
        <dbReference type="ARBA" id="ARBA00023242"/>
    </source>
</evidence>
<reference evidence="4 5" key="1">
    <citation type="journal article" date="2011" name="Genome Biol.">
        <title>Genome sequence of the insect pathogenic fungus Cordyceps militaris, a valued traditional Chinese medicine.</title>
        <authorList>
            <person name="Zheng P."/>
            <person name="Xia Y."/>
            <person name="Xiao G."/>
            <person name="Xiong C."/>
            <person name="Hu X."/>
            <person name="Zhang S."/>
            <person name="Zheng H."/>
            <person name="Huang Y."/>
            <person name="Zhou Y."/>
            <person name="Wang S."/>
            <person name="Zhao G.P."/>
            <person name="Liu X."/>
            <person name="St Leger R.J."/>
            <person name="Wang C."/>
        </authorList>
    </citation>
    <scope>NUCLEOTIDE SEQUENCE [LARGE SCALE GENOMIC DNA]</scope>
    <source>
        <strain evidence="4 5">CM01</strain>
    </source>
</reference>
<feature type="region of interest" description="Disordered" evidence="2">
    <location>
        <begin position="1"/>
        <end position="32"/>
    </location>
</feature>
<dbReference type="AlphaFoldDB" id="G3JG17"/>
<dbReference type="HOGENOM" id="CLU_1245139_0_0_1"/>
<accession>G3JG17</accession>
<dbReference type="VEuPathDB" id="FungiDB:CCM_05010"/>
<evidence type="ECO:0000256" key="2">
    <source>
        <dbReference type="SAM" id="MobiDB-lite"/>
    </source>
</evidence>
<dbReference type="GO" id="GO:0008270">
    <property type="term" value="F:zinc ion binding"/>
    <property type="evidence" value="ECO:0007669"/>
    <property type="project" value="InterPro"/>
</dbReference>
<dbReference type="Gene3D" id="4.10.240.10">
    <property type="entry name" value="Zn(2)-C6 fungal-type DNA-binding domain"/>
    <property type="match status" value="1"/>
</dbReference>
<keyword evidence="1" id="KW-0539">Nucleus</keyword>
<dbReference type="STRING" id="983644.G3JG17"/>
<dbReference type="SUPFAM" id="SSF57701">
    <property type="entry name" value="Zn2/Cys6 DNA-binding domain"/>
    <property type="match status" value="1"/>
</dbReference>
<evidence type="ECO:0000313" key="4">
    <source>
        <dbReference type="EMBL" id="EGX93635.1"/>
    </source>
</evidence>
<dbReference type="InterPro" id="IPR036864">
    <property type="entry name" value="Zn2-C6_fun-type_DNA-bd_sf"/>
</dbReference>
<dbReference type="GeneID" id="18167030"/>
<dbReference type="InterPro" id="IPR001138">
    <property type="entry name" value="Zn2Cys6_DnaBD"/>
</dbReference>
<protein>
    <recommendedName>
        <fullName evidence="3">Zn(2)-C6 fungal-type domain-containing protein</fullName>
    </recommendedName>
</protein>